<evidence type="ECO:0000256" key="1">
    <source>
        <dbReference type="SAM" id="MobiDB-lite"/>
    </source>
</evidence>
<gene>
    <name evidence="4" type="ORF">XYCOK13_25460</name>
</gene>
<feature type="region of interest" description="Disordered" evidence="1">
    <location>
        <begin position="176"/>
        <end position="262"/>
    </location>
</feature>
<dbReference type="EMBL" id="BOVK01000032">
    <property type="protein sequence ID" value="GIQ69722.1"/>
    <property type="molecule type" value="Genomic_DNA"/>
</dbReference>
<feature type="transmembrane region" description="Helical" evidence="2">
    <location>
        <begin position="114"/>
        <end position="132"/>
    </location>
</feature>
<keyword evidence="2" id="KW-0812">Transmembrane</keyword>
<evidence type="ECO:0000313" key="4">
    <source>
        <dbReference type="EMBL" id="GIQ69722.1"/>
    </source>
</evidence>
<name>A0A8J4H2F3_9BACL</name>
<organism evidence="4 5">
    <name type="scientific">Xylanibacillus composti</name>
    <dbReference type="NCBI Taxonomy" id="1572762"/>
    <lineage>
        <taxon>Bacteria</taxon>
        <taxon>Bacillati</taxon>
        <taxon>Bacillota</taxon>
        <taxon>Bacilli</taxon>
        <taxon>Bacillales</taxon>
        <taxon>Paenibacillaceae</taxon>
        <taxon>Xylanibacillus</taxon>
    </lineage>
</organism>
<keyword evidence="5" id="KW-1185">Reference proteome</keyword>
<evidence type="ECO:0000313" key="5">
    <source>
        <dbReference type="Proteomes" id="UP000677918"/>
    </source>
</evidence>
<evidence type="ECO:0000256" key="2">
    <source>
        <dbReference type="SAM" id="Phobius"/>
    </source>
</evidence>
<comment type="caution">
    <text evidence="4">The sequence shown here is derived from an EMBL/GenBank/DDBJ whole genome shotgun (WGS) entry which is preliminary data.</text>
</comment>
<protein>
    <recommendedName>
        <fullName evidence="3">Putative zinc-finger domain-containing protein</fullName>
    </recommendedName>
</protein>
<keyword evidence="2" id="KW-1133">Transmembrane helix</keyword>
<proteinExistence type="predicted"/>
<evidence type="ECO:0000259" key="3">
    <source>
        <dbReference type="Pfam" id="PF13490"/>
    </source>
</evidence>
<feature type="compositionally biased region" description="Polar residues" evidence="1">
    <location>
        <begin position="176"/>
        <end position="196"/>
    </location>
</feature>
<dbReference type="Proteomes" id="UP000677918">
    <property type="component" value="Unassembled WGS sequence"/>
</dbReference>
<keyword evidence="2" id="KW-0472">Membrane</keyword>
<dbReference type="Pfam" id="PF13490">
    <property type="entry name" value="zf-HC2"/>
    <property type="match status" value="1"/>
</dbReference>
<dbReference type="InterPro" id="IPR027383">
    <property type="entry name" value="Znf_put"/>
</dbReference>
<accession>A0A8J4H2F3</accession>
<dbReference type="RefSeq" id="WP_213412514.1">
    <property type="nucleotide sequence ID" value="NZ_BOVK01000032.1"/>
</dbReference>
<reference evidence="4" key="1">
    <citation type="submission" date="2021-04" db="EMBL/GenBank/DDBJ databases">
        <title>Draft genome sequence of Xylanibacillus composti strain K13.</title>
        <authorList>
            <person name="Uke A."/>
            <person name="Chhe C."/>
            <person name="Baramee S."/>
            <person name="Kosugi A."/>
        </authorList>
    </citation>
    <scope>NUCLEOTIDE SEQUENCE</scope>
    <source>
        <strain evidence="4">K13</strain>
    </source>
</reference>
<feature type="domain" description="Putative zinc-finger" evidence="3">
    <location>
        <begin position="3"/>
        <end position="37"/>
    </location>
</feature>
<dbReference type="AlphaFoldDB" id="A0A8J4H2F3"/>
<sequence>MKCQEVIELIQRHLDQELTEEETVAMHNHMEHCDECAGMFARMAKLSEELVSLPKVAPAFSLVDQILPRLQEIDELRNQGIALDENGRPLNEPTVPERRVGFLGRIQHSASIKTAGGIAAAAVLLLVVFAAIQPIGTPLDNAGEARLDDADRAGANGLANHAEAGDVAQSAALTAKSQVVTSGGQSGADNDASSGQEPAEGQRHEANHELGPSVETPDDNGVAFEGLAQDYAASGHDPDESVTSYGEPGKQPTQQGRSPLGDDEDKELFALQEPSEESGKPATELEPGMEEQRYAVADYPVATSSVEVQRLDSSLSDTGELTAYVEESGGMYRLAVYETATGAALYVGAFMEMEDVPQLVWSTEEEELVFMRYRIENESYRLAVNARAKSAENIRE</sequence>